<accession>A0A381PQK9</accession>
<gene>
    <name evidence="1" type="ORF">METZ01_LOCUS22189</name>
</gene>
<dbReference type="AlphaFoldDB" id="A0A381PQK9"/>
<sequence>MGRVHCGPQQAPLAQLDRASGYGPGGWGFDSLGARHTITKSEDPGTLAAEKTTAVTSGVSTLL</sequence>
<reference evidence="1" key="1">
    <citation type="submission" date="2018-05" db="EMBL/GenBank/DDBJ databases">
        <authorList>
            <person name="Lanie J.A."/>
            <person name="Ng W.-L."/>
            <person name="Kazmierczak K.M."/>
            <person name="Andrzejewski T.M."/>
            <person name="Davidsen T.M."/>
            <person name="Wayne K.J."/>
            <person name="Tettelin H."/>
            <person name="Glass J.I."/>
            <person name="Rusch D."/>
            <person name="Podicherti R."/>
            <person name="Tsui H.-C.T."/>
            <person name="Winkler M.E."/>
        </authorList>
    </citation>
    <scope>NUCLEOTIDE SEQUENCE</scope>
</reference>
<evidence type="ECO:0000313" key="1">
    <source>
        <dbReference type="EMBL" id="SUZ69335.1"/>
    </source>
</evidence>
<dbReference type="AntiFam" id="ANF00013">
    <property type="entry name" value="tRNA translation"/>
</dbReference>
<name>A0A381PQK9_9ZZZZ</name>
<organism evidence="1">
    <name type="scientific">marine metagenome</name>
    <dbReference type="NCBI Taxonomy" id="408172"/>
    <lineage>
        <taxon>unclassified sequences</taxon>
        <taxon>metagenomes</taxon>
        <taxon>ecological metagenomes</taxon>
    </lineage>
</organism>
<protein>
    <submittedName>
        <fullName evidence="1">Uncharacterized protein</fullName>
    </submittedName>
</protein>
<dbReference type="EMBL" id="UINC01001060">
    <property type="protein sequence ID" value="SUZ69335.1"/>
    <property type="molecule type" value="Genomic_DNA"/>
</dbReference>
<proteinExistence type="predicted"/>